<feature type="compositionally biased region" description="Basic and acidic residues" evidence="1">
    <location>
        <begin position="64"/>
        <end position="73"/>
    </location>
</feature>
<reference evidence="3" key="1">
    <citation type="submission" date="2013-01" db="EMBL/GenBank/DDBJ databases">
        <title>Draft Genome Sequence of a Mulberry Tree, Morus notabilis C.K. Schneid.</title>
        <authorList>
            <person name="He N."/>
            <person name="Zhao S."/>
        </authorList>
    </citation>
    <scope>NUCLEOTIDE SEQUENCE</scope>
</reference>
<protein>
    <submittedName>
        <fullName evidence="2">Uncharacterized protein</fullName>
    </submittedName>
</protein>
<evidence type="ECO:0000313" key="3">
    <source>
        <dbReference type="Proteomes" id="UP000030645"/>
    </source>
</evidence>
<gene>
    <name evidence="2" type="ORF">L484_012966</name>
</gene>
<sequence length="73" mass="8124">MDLKDLMALIVEKKRKASLSRERVAPYLVAIEGSGTEAAESSDSETKKKKKNNNNNTRGAGMRAESRREETRA</sequence>
<organism evidence="2 3">
    <name type="scientific">Morus notabilis</name>
    <dbReference type="NCBI Taxonomy" id="981085"/>
    <lineage>
        <taxon>Eukaryota</taxon>
        <taxon>Viridiplantae</taxon>
        <taxon>Streptophyta</taxon>
        <taxon>Embryophyta</taxon>
        <taxon>Tracheophyta</taxon>
        <taxon>Spermatophyta</taxon>
        <taxon>Magnoliopsida</taxon>
        <taxon>eudicotyledons</taxon>
        <taxon>Gunneridae</taxon>
        <taxon>Pentapetalae</taxon>
        <taxon>rosids</taxon>
        <taxon>fabids</taxon>
        <taxon>Rosales</taxon>
        <taxon>Moraceae</taxon>
        <taxon>Moreae</taxon>
        <taxon>Morus</taxon>
    </lineage>
</organism>
<evidence type="ECO:0000313" key="2">
    <source>
        <dbReference type="EMBL" id="EXC20890.1"/>
    </source>
</evidence>
<dbReference type="AlphaFoldDB" id="W9SQL7"/>
<accession>W9SQL7</accession>
<evidence type="ECO:0000256" key="1">
    <source>
        <dbReference type="SAM" id="MobiDB-lite"/>
    </source>
</evidence>
<dbReference type="Proteomes" id="UP000030645">
    <property type="component" value="Unassembled WGS sequence"/>
</dbReference>
<proteinExistence type="predicted"/>
<dbReference type="EMBL" id="KE345922">
    <property type="protein sequence ID" value="EXC20890.1"/>
    <property type="molecule type" value="Genomic_DNA"/>
</dbReference>
<name>W9SQL7_9ROSA</name>
<feature type="region of interest" description="Disordered" evidence="1">
    <location>
        <begin position="31"/>
        <end position="73"/>
    </location>
</feature>
<keyword evidence="3" id="KW-1185">Reference proteome</keyword>